<evidence type="ECO:0000313" key="1">
    <source>
        <dbReference type="EMBL" id="JAD98065.1"/>
    </source>
</evidence>
<reference evidence="1" key="2">
    <citation type="journal article" date="2015" name="Data Brief">
        <title>Shoot transcriptome of the giant reed, Arundo donax.</title>
        <authorList>
            <person name="Barrero R.A."/>
            <person name="Guerrero F.D."/>
            <person name="Moolhuijzen P."/>
            <person name="Goolsby J.A."/>
            <person name="Tidwell J."/>
            <person name="Bellgard S.E."/>
            <person name="Bellgard M.I."/>
        </authorList>
    </citation>
    <scope>NUCLEOTIDE SEQUENCE</scope>
    <source>
        <tissue evidence="1">Shoot tissue taken approximately 20 cm above the soil surface</tissue>
    </source>
</reference>
<dbReference type="EMBL" id="GBRH01199830">
    <property type="protein sequence ID" value="JAD98065.1"/>
    <property type="molecule type" value="Transcribed_RNA"/>
</dbReference>
<reference evidence="1" key="1">
    <citation type="submission" date="2014-09" db="EMBL/GenBank/DDBJ databases">
        <authorList>
            <person name="Magalhaes I.L.F."/>
            <person name="Oliveira U."/>
            <person name="Santos F.R."/>
            <person name="Vidigal T.H.D.A."/>
            <person name="Brescovit A.D."/>
            <person name="Santos A.J."/>
        </authorList>
    </citation>
    <scope>NUCLEOTIDE SEQUENCE</scope>
    <source>
        <tissue evidence="1">Shoot tissue taken approximately 20 cm above the soil surface</tissue>
    </source>
</reference>
<organism evidence="1">
    <name type="scientific">Arundo donax</name>
    <name type="common">Giant reed</name>
    <name type="synonym">Donax arundinaceus</name>
    <dbReference type="NCBI Taxonomy" id="35708"/>
    <lineage>
        <taxon>Eukaryota</taxon>
        <taxon>Viridiplantae</taxon>
        <taxon>Streptophyta</taxon>
        <taxon>Embryophyta</taxon>
        <taxon>Tracheophyta</taxon>
        <taxon>Spermatophyta</taxon>
        <taxon>Magnoliopsida</taxon>
        <taxon>Liliopsida</taxon>
        <taxon>Poales</taxon>
        <taxon>Poaceae</taxon>
        <taxon>PACMAD clade</taxon>
        <taxon>Arundinoideae</taxon>
        <taxon>Arundineae</taxon>
        <taxon>Arundo</taxon>
    </lineage>
</organism>
<accession>A0A0A9EJP7</accession>
<sequence length="27" mass="2925">MQQSVDCHGLMIISILSPSCRASVHVI</sequence>
<dbReference type="AlphaFoldDB" id="A0A0A9EJP7"/>
<protein>
    <submittedName>
        <fullName evidence="1">Uncharacterized protein</fullName>
    </submittedName>
</protein>
<name>A0A0A9EJP7_ARUDO</name>
<proteinExistence type="predicted"/>